<dbReference type="RefSeq" id="WP_192779256.1">
    <property type="nucleotide sequence ID" value="NZ_BAAASY010000018.1"/>
</dbReference>
<dbReference type="EMBL" id="JADBEF010000001">
    <property type="protein sequence ID" value="MBE1564968.1"/>
    <property type="molecule type" value="Genomic_DNA"/>
</dbReference>
<name>A0ABR9KSF7_9ACTN</name>
<proteinExistence type="predicted"/>
<dbReference type="Proteomes" id="UP000661607">
    <property type="component" value="Unassembled WGS sequence"/>
</dbReference>
<organism evidence="2 3">
    <name type="scientific">Nonomuraea africana</name>
    <dbReference type="NCBI Taxonomy" id="46171"/>
    <lineage>
        <taxon>Bacteria</taxon>
        <taxon>Bacillati</taxon>
        <taxon>Actinomycetota</taxon>
        <taxon>Actinomycetes</taxon>
        <taxon>Streptosporangiales</taxon>
        <taxon>Streptosporangiaceae</taxon>
        <taxon>Nonomuraea</taxon>
    </lineage>
</organism>
<feature type="region of interest" description="Disordered" evidence="1">
    <location>
        <begin position="28"/>
        <end position="57"/>
    </location>
</feature>
<keyword evidence="3" id="KW-1185">Reference proteome</keyword>
<protein>
    <submittedName>
        <fullName evidence="2">Uncharacterized protein</fullName>
    </submittedName>
</protein>
<sequence>MTIAHFAPVAEGLGRSVTMAEATATLTATSATSDIRPTPSSTLCPQLIEEQQGDCHT</sequence>
<evidence type="ECO:0000256" key="1">
    <source>
        <dbReference type="SAM" id="MobiDB-lite"/>
    </source>
</evidence>
<comment type="caution">
    <text evidence="2">The sequence shown here is derived from an EMBL/GenBank/DDBJ whole genome shotgun (WGS) entry which is preliminary data.</text>
</comment>
<evidence type="ECO:0000313" key="2">
    <source>
        <dbReference type="EMBL" id="MBE1564968.1"/>
    </source>
</evidence>
<reference evidence="2 3" key="1">
    <citation type="submission" date="2020-10" db="EMBL/GenBank/DDBJ databases">
        <title>Sequencing the genomes of 1000 actinobacteria strains.</title>
        <authorList>
            <person name="Klenk H.-P."/>
        </authorList>
    </citation>
    <scope>NUCLEOTIDE SEQUENCE [LARGE SCALE GENOMIC DNA]</scope>
    <source>
        <strain evidence="2 3">DSM 43748</strain>
    </source>
</reference>
<evidence type="ECO:0000313" key="3">
    <source>
        <dbReference type="Proteomes" id="UP000661607"/>
    </source>
</evidence>
<accession>A0ABR9KSF7</accession>
<gene>
    <name evidence="2" type="ORF">H4W81_007747</name>
</gene>
<feature type="compositionally biased region" description="Polar residues" evidence="1">
    <location>
        <begin position="33"/>
        <end position="44"/>
    </location>
</feature>